<evidence type="ECO:0000256" key="26">
    <source>
        <dbReference type="SAM" id="MobiDB-lite"/>
    </source>
</evidence>
<dbReference type="GO" id="GO:0042025">
    <property type="term" value="C:host cell nucleus"/>
    <property type="evidence" value="ECO:0007669"/>
    <property type="project" value="UniProtKB-SubCell"/>
</dbReference>
<dbReference type="SUPFAM" id="SSF52540">
    <property type="entry name" value="P-loop containing nucleoside triphosphate hydrolases"/>
    <property type="match status" value="1"/>
</dbReference>
<evidence type="ECO:0000256" key="10">
    <source>
        <dbReference type="ARBA" id="ARBA00022723"/>
    </source>
</evidence>
<dbReference type="OrthoDB" id="2007at10239"/>
<dbReference type="PROSITE" id="PS52022">
    <property type="entry name" value="PV_NS1_NUC"/>
    <property type="match status" value="1"/>
</dbReference>
<keyword evidence="30" id="KW-1185">Reference proteome</keyword>
<evidence type="ECO:0000256" key="1">
    <source>
        <dbReference type="ARBA" id="ARBA00001946"/>
    </source>
</evidence>
<evidence type="ECO:0000256" key="19">
    <source>
        <dbReference type="ARBA" id="ARBA00023124"/>
    </source>
</evidence>
<evidence type="ECO:0000256" key="11">
    <source>
        <dbReference type="ARBA" id="ARBA00022741"/>
    </source>
</evidence>
<evidence type="ECO:0000256" key="25">
    <source>
        <dbReference type="PROSITE-ProRule" id="PRU01366"/>
    </source>
</evidence>
<dbReference type="InterPro" id="IPR020960">
    <property type="entry name" value="ADV_NS1-3"/>
</dbReference>
<comment type="cofactor">
    <cofactor evidence="1">
        <name>Mg(2+)</name>
        <dbReference type="ChEBI" id="CHEBI:18420"/>
    </cofactor>
</comment>
<dbReference type="InterPro" id="IPR014015">
    <property type="entry name" value="Helicase_SF3_DNA-vir"/>
</dbReference>
<keyword evidence="11 25" id="KW-0547">Nucleotide-binding</keyword>
<sequence length="635" mass="71422">MAQAQIAEQKILQALFEQLKKEIADGEGLAWLFQQKAYTDGDNKPTKETPPLRTTSEDLRLVFDSIEENIKSNTDCLSNNEINFCKLTLGKTLVSLDKHIKSHRWNANNLQFIWQVEKGKTKHLHIHCLVGYSDSTADKKDISKSLSWFIKKINKELATIWSNHHCTLQDIKRPEDRQQNLNVWLQDGITKPYKYFNKQTRQEYNKQVNLREYTLIYLFDKNKITEKGMDGYFAAGNGGFIDNMTEKERKIMRKMYLDEQCSDMADDSQDWDDSQEPPKTEPPKVTTETISNVTYVDSAVVQPGTSTIWASCSTKATKPKTITETAKQPSKKLTTAKSTLDSLFDIGCFTPEDMILKLSDTYLELSLEANGTNKILTLLHMNQVKTASILNAFECIMKFNDDEDEKPLINIINQMGLNEKVLKNIIATVLTKQSGKRGCIWFYGPGGTGKTLLANLICTAVKNFGMVTTSNQNFPWTDCGNRNMIWLEECGNLGNFIEDFKAITGGGDIKVDTKNKQPQAIKGVTVITSNKDITKVTIGAVETNVHSEPLKQRIVKIRCVKTINPTTKITPGMLKKWLRETTGANYPVTSAEKNTGFLQPSTAESAGGANTTKSDTQRKVVDSAPLKAAKRPRHE</sequence>
<evidence type="ECO:0000313" key="29">
    <source>
        <dbReference type="EMBL" id="AEP95278.1"/>
    </source>
</evidence>
<evidence type="ECO:0000256" key="20">
    <source>
        <dbReference type="ARBA" id="ARBA00023125"/>
    </source>
</evidence>
<comment type="subcellular location">
    <subcellularLocation>
        <location evidence="2 25">Host nucleus</location>
    </subcellularLocation>
</comment>
<evidence type="ECO:0000256" key="9">
    <source>
        <dbReference type="ARBA" id="ARBA00022722"/>
    </source>
</evidence>
<keyword evidence="10" id="KW-0479">Metal-binding</keyword>
<dbReference type="GO" id="GO:0046872">
    <property type="term" value="F:metal ion binding"/>
    <property type="evidence" value="ECO:0007669"/>
    <property type="project" value="UniProtKB-KW"/>
</dbReference>
<dbReference type="InterPro" id="IPR021076">
    <property type="entry name" value="Parvovirus_NS1_N"/>
</dbReference>
<dbReference type="GO" id="GO:0039693">
    <property type="term" value="P:viral DNA genome replication"/>
    <property type="evidence" value="ECO:0007669"/>
    <property type="project" value="UniProtKB-KW"/>
</dbReference>
<evidence type="ECO:0000259" key="27">
    <source>
        <dbReference type="PROSITE" id="PS51206"/>
    </source>
</evidence>
<keyword evidence="7" id="KW-1188">Viral release from host cell</keyword>
<keyword evidence="22" id="KW-0231">Viral genome packaging</keyword>
<dbReference type="GO" id="GO:0005524">
    <property type="term" value="F:ATP binding"/>
    <property type="evidence" value="ECO:0007669"/>
    <property type="project" value="UniProtKB-KW"/>
</dbReference>
<feature type="domain" description="PV NS1-Nuc" evidence="28">
    <location>
        <begin position="33"/>
        <end position="263"/>
    </location>
</feature>
<keyword evidence="14" id="KW-0347">Helicase</keyword>
<dbReference type="GO" id="GO:0006260">
    <property type="term" value="P:DNA replication"/>
    <property type="evidence" value="ECO:0007669"/>
    <property type="project" value="UniProtKB-UniRule"/>
</dbReference>
<comment type="similarity">
    <text evidence="3">Belongs to the parvoviruses initiator protein NS1 family.</text>
</comment>
<dbReference type="KEGG" id="vg:37618313"/>
<dbReference type="InterPro" id="IPR001257">
    <property type="entry name" value="Parvovirus_NS1_helicase"/>
</dbReference>
<evidence type="ECO:0000256" key="7">
    <source>
        <dbReference type="ARBA" id="ARBA00022612"/>
    </source>
</evidence>
<evidence type="ECO:0000256" key="3">
    <source>
        <dbReference type="ARBA" id="ARBA00009826"/>
    </source>
</evidence>
<dbReference type="GO" id="GO:0003678">
    <property type="term" value="F:DNA helicase activity"/>
    <property type="evidence" value="ECO:0007669"/>
    <property type="project" value="UniProtKB-EC"/>
</dbReference>
<accession>G5CKI2</accession>
<feature type="region of interest" description="Disordered" evidence="26">
    <location>
        <begin position="590"/>
        <end position="635"/>
    </location>
</feature>
<keyword evidence="15" id="KW-0067">ATP-binding</keyword>
<dbReference type="Gene3D" id="3.40.50.300">
    <property type="entry name" value="P-loop containing nucleotide triphosphate hydrolases"/>
    <property type="match status" value="1"/>
</dbReference>
<proteinExistence type="inferred from homology"/>
<reference evidence="30" key="1">
    <citation type="journal article" date="2011" name="Emerg. Infect. Dis.">
        <title>Novel amdovirus in gray foxes.</title>
        <authorList>
            <person name="Li L."/>
            <person name="Pesavento P.A."/>
            <person name="Woods L."/>
            <person name="Clifford D.L."/>
            <person name="Luff J."/>
            <person name="Wang C."/>
            <person name="Delwart E."/>
        </authorList>
    </citation>
    <scope>NUCLEOTIDE SEQUENCE [LARGE SCALE GENOMIC DNA]</scope>
</reference>
<keyword evidence="6 25" id="KW-1048">Host nucleus</keyword>
<keyword evidence="18" id="KW-1194">Viral DNA replication</keyword>
<evidence type="ECO:0000256" key="14">
    <source>
        <dbReference type="ARBA" id="ARBA00022806"/>
    </source>
</evidence>
<evidence type="ECO:0000256" key="4">
    <source>
        <dbReference type="ARBA" id="ARBA00012551"/>
    </source>
</evidence>
<feature type="compositionally biased region" description="Acidic residues" evidence="26">
    <location>
        <begin position="264"/>
        <end position="275"/>
    </location>
</feature>
<keyword evidence="9 25" id="KW-0540">Nuclease</keyword>
<feature type="active site" description="For nuclease activity" evidence="25">
    <location>
        <position position="217"/>
    </location>
</feature>
<evidence type="ECO:0000256" key="24">
    <source>
        <dbReference type="ARBA" id="ARBA00047995"/>
    </source>
</evidence>
<evidence type="ECO:0000256" key="2">
    <source>
        <dbReference type="ARBA" id="ARBA00004147"/>
    </source>
</evidence>
<dbReference type="InterPro" id="IPR049901">
    <property type="entry name" value="PV_NS1-NUC"/>
</dbReference>
<dbReference type="Pfam" id="PF12475">
    <property type="entry name" value="Amdo_NSP_1-3"/>
    <property type="match status" value="1"/>
</dbReference>
<feature type="short sequence motif" description="RCR-2" evidence="25">
    <location>
        <begin position="125"/>
        <end position="127"/>
    </location>
</feature>
<dbReference type="InterPro" id="IPR027417">
    <property type="entry name" value="P-loop_NTPase"/>
</dbReference>
<dbReference type="EC" id="3.6.4.12" evidence="4"/>
<feature type="domain" description="SF3 helicase" evidence="27">
    <location>
        <begin position="403"/>
        <end position="572"/>
    </location>
</feature>
<dbReference type="RefSeq" id="YP_009507341.1">
    <property type="nucleotide sequence ID" value="NC_038533.1"/>
</dbReference>
<dbReference type="Pfam" id="PF01057">
    <property type="entry name" value="Parvo_NS1"/>
    <property type="match status" value="1"/>
</dbReference>
<evidence type="ECO:0000256" key="5">
    <source>
        <dbReference type="ARBA" id="ARBA00020731"/>
    </source>
</evidence>
<name>G5CKI2_9VIRU</name>
<keyword evidence="20 25" id="KW-0238">DNA-binding</keyword>
<dbReference type="EMBL" id="JN202450">
    <property type="protein sequence ID" value="AEP95278.1"/>
    <property type="molecule type" value="Genomic_DNA"/>
</dbReference>
<keyword evidence="12 25" id="KW-0255">Endonuclease</keyword>
<dbReference type="Pfam" id="PF12433">
    <property type="entry name" value="PV_NSP1"/>
    <property type="match status" value="1"/>
</dbReference>
<organism evidence="29 30">
    <name type="scientific">Gray fox amdovirus</name>
    <dbReference type="NCBI Taxonomy" id="1093101"/>
    <lineage>
        <taxon>Viruses</taxon>
        <taxon>Monodnaviria</taxon>
        <taxon>Shotokuvirae</taxon>
        <taxon>Cossaviricota</taxon>
        <taxon>Quintoviricetes</taxon>
        <taxon>Piccovirales</taxon>
        <taxon>Parvoviridae</taxon>
        <taxon>Parvovirinae</taxon>
        <taxon>Amdoparvovirus</taxon>
        <taxon>Amdoparvovirus carnivoran2</taxon>
    </lineage>
</organism>
<dbReference type="GO" id="GO:0003677">
    <property type="term" value="F:DNA binding"/>
    <property type="evidence" value="ECO:0007669"/>
    <property type="project" value="UniProtKB-UniRule"/>
</dbReference>
<dbReference type="GeneID" id="37618313"/>
<feature type="short sequence motif" description="RCR-3" evidence="25">
    <location>
        <begin position="217"/>
        <end position="221"/>
    </location>
</feature>
<keyword evidence="16" id="KW-0460">Magnesium</keyword>
<evidence type="ECO:0000259" key="28">
    <source>
        <dbReference type="PROSITE" id="PS52022"/>
    </source>
</evidence>
<evidence type="ECO:0000256" key="15">
    <source>
        <dbReference type="ARBA" id="ARBA00022840"/>
    </source>
</evidence>
<keyword evidence="8 25" id="KW-0235">DNA replication</keyword>
<evidence type="ECO:0000256" key="18">
    <source>
        <dbReference type="ARBA" id="ARBA00023109"/>
    </source>
</evidence>
<keyword evidence="21" id="KW-0804">Transcription</keyword>
<feature type="region of interest" description="Disordered" evidence="26">
    <location>
        <begin position="264"/>
        <end position="287"/>
    </location>
</feature>
<evidence type="ECO:0000256" key="6">
    <source>
        <dbReference type="ARBA" id="ARBA00022562"/>
    </source>
</evidence>
<dbReference type="PROSITE" id="PS51206">
    <property type="entry name" value="SF3_HELICASE_1"/>
    <property type="match status" value="1"/>
</dbReference>
<dbReference type="GO" id="GO:0016787">
    <property type="term" value="F:hydrolase activity"/>
    <property type="evidence" value="ECO:0007669"/>
    <property type="project" value="UniProtKB-KW"/>
</dbReference>
<keyword evidence="17" id="KW-0805">Transcription regulation</keyword>
<protein>
    <recommendedName>
        <fullName evidence="5">Initiator protein NS1</fullName>
        <ecNumber evidence="4">3.6.4.12</ecNumber>
    </recommendedName>
    <alternativeName>
        <fullName evidence="23">Non-structural protein NS1</fullName>
    </alternativeName>
</protein>
<keyword evidence="13 25" id="KW-0378">Hydrolase</keyword>
<evidence type="ECO:0000256" key="16">
    <source>
        <dbReference type="ARBA" id="ARBA00022842"/>
    </source>
</evidence>
<evidence type="ECO:0000256" key="8">
    <source>
        <dbReference type="ARBA" id="ARBA00022705"/>
    </source>
</evidence>
<evidence type="ECO:0000256" key="17">
    <source>
        <dbReference type="ARBA" id="ARBA00023015"/>
    </source>
</evidence>
<evidence type="ECO:0000256" key="23">
    <source>
        <dbReference type="ARBA" id="ARBA00032999"/>
    </source>
</evidence>
<feature type="compositionally biased region" description="Polar residues" evidence="26">
    <location>
        <begin position="590"/>
        <end position="614"/>
    </location>
</feature>
<evidence type="ECO:0000256" key="21">
    <source>
        <dbReference type="ARBA" id="ARBA00023163"/>
    </source>
</evidence>
<evidence type="ECO:0000256" key="12">
    <source>
        <dbReference type="ARBA" id="ARBA00022759"/>
    </source>
</evidence>
<evidence type="ECO:0000256" key="13">
    <source>
        <dbReference type="ARBA" id="ARBA00022801"/>
    </source>
</evidence>
<evidence type="ECO:0000256" key="22">
    <source>
        <dbReference type="ARBA" id="ARBA00023219"/>
    </source>
</evidence>
<comment type="catalytic activity">
    <reaction evidence="24">
        <text>ATP + H2O = ADP + phosphate + H(+)</text>
        <dbReference type="Rhea" id="RHEA:13065"/>
        <dbReference type="ChEBI" id="CHEBI:15377"/>
        <dbReference type="ChEBI" id="CHEBI:15378"/>
        <dbReference type="ChEBI" id="CHEBI:30616"/>
        <dbReference type="ChEBI" id="CHEBI:43474"/>
        <dbReference type="ChEBI" id="CHEBI:456216"/>
        <dbReference type="EC" id="3.6.4.12"/>
    </reaction>
</comment>
<dbReference type="GO" id="GO:0004519">
    <property type="term" value="F:endonuclease activity"/>
    <property type="evidence" value="ECO:0007669"/>
    <property type="project" value="UniProtKB-UniRule"/>
</dbReference>
<evidence type="ECO:0000313" key="30">
    <source>
        <dbReference type="Proteomes" id="UP000232836"/>
    </source>
</evidence>
<keyword evidence="19 25" id="KW-0190">Covalent protein-DNA linkage</keyword>
<dbReference type="Proteomes" id="UP000232836">
    <property type="component" value="Segment"/>
</dbReference>